<dbReference type="EMBL" id="LT670818">
    <property type="protein sequence ID" value="SHH16387.1"/>
    <property type="molecule type" value="Genomic_DNA"/>
</dbReference>
<evidence type="ECO:0000313" key="2">
    <source>
        <dbReference type="EMBL" id="SHH16387.1"/>
    </source>
</evidence>
<proteinExistence type="predicted"/>
<dbReference type="InterPro" id="IPR054189">
    <property type="entry name" value="DUF6894"/>
</dbReference>
<organism evidence="2 3">
    <name type="scientific">Bradyrhizobium erythrophlei</name>
    <dbReference type="NCBI Taxonomy" id="1437360"/>
    <lineage>
        <taxon>Bacteria</taxon>
        <taxon>Pseudomonadati</taxon>
        <taxon>Pseudomonadota</taxon>
        <taxon>Alphaproteobacteria</taxon>
        <taxon>Hyphomicrobiales</taxon>
        <taxon>Nitrobacteraceae</taxon>
        <taxon>Bradyrhizobium</taxon>
    </lineage>
</organism>
<feature type="domain" description="DUF6894" evidence="1">
    <location>
        <begin position="3"/>
        <end position="70"/>
    </location>
</feature>
<protein>
    <recommendedName>
        <fullName evidence="1">DUF6894 domain-containing protein</fullName>
    </recommendedName>
</protein>
<dbReference type="AlphaFoldDB" id="A0A1M5QQI1"/>
<dbReference type="Proteomes" id="UP000190675">
    <property type="component" value="Chromosome I"/>
</dbReference>
<dbReference type="RefSeq" id="WP_079569097.1">
    <property type="nucleotide sequence ID" value="NZ_LT670818.1"/>
</dbReference>
<dbReference type="Pfam" id="PF21834">
    <property type="entry name" value="DUF6894"/>
    <property type="match status" value="1"/>
</dbReference>
<dbReference type="OrthoDB" id="8244332at2"/>
<evidence type="ECO:0000313" key="3">
    <source>
        <dbReference type="Proteomes" id="UP000190675"/>
    </source>
</evidence>
<evidence type="ECO:0000259" key="1">
    <source>
        <dbReference type="Pfam" id="PF21834"/>
    </source>
</evidence>
<reference evidence="2 3" key="1">
    <citation type="submission" date="2016-11" db="EMBL/GenBank/DDBJ databases">
        <authorList>
            <person name="Jaros S."/>
            <person name="Januszkiewicz K."/>
            <person name="Wedrychowicz H."/>
        </authorList>
    </citation>
    <scope>NUCLEOTIDE SEQUENCE [LARGE SCALE GENOMIC DNA]</scope>
    <source>
        <strain evidence="2 3">GAS242</strain>
    </source>
</reference>
<name>A0A1M5QQI1_9BRAD</name>
<accession>A0A1M5QQI1</accession>
<gene>
    <name evidence="2" type="ORF">SAMN05444169_6095</name>
</gene>
<sequence length="77" mass="8451">MARVYFHCSNSIGVSIDRCGSAVADLAEAKEHAALVVRSLIMTPVLEDWRGWVLHVSDKDGEEIFTVPFASLLGKPH</sequence>